<protein>
    <recommendedName>
        <fullName evidence="1">PIN domain-containing protein</fullName>
    </recommendedName>
</protein>
<dbReference type="OrthoDB" id="9787727at2"/>
<feature type="domain" description="PIN" evidence="1">
    <location>
        <begin position="3"/>
        <end position="112"/>
    </location>
</feature>
<evidence type="ECO:0000313" key="3">
    <source>
        <dbReference type="Proteomes" id="UP000218418"/>
    </source>
</evidence>
<dbReference type="InterPro" id="IPR002716">
    <property type="entry name" value="PIN_dom"/>
</dbReference>
<reference evidence="2 3" key="1">
    <citation type="submission" date="2017-06" db="EMBL/GenBank/DDBJ databases">
        <title>Genome sequencing of cyanobaciteial culture collection at National Institute for Environmental Studies (NIES).</title>
        <authorList>
            <person name="Hirose Y."/>
            <person name="Shimura Y."/>
            <person name="Fujisawa T."/>
            <person name="Nakamura Y."/>
            <person name="Kawachi M."/>
        </authorList>
    </citation>
    <scope>NUCLEOTIDE SEQUENCE [LARGE SCALE GENOMIC DNA]</scope>
    <source>
        <strain evidence="2 3">NIES-267</strain>
    </source>
</reference>
<gene>
    <name evidence="2" type="ORF">NIES267_69120</name>
</gene>
<accession>A0A1Z4M1Q2</accession>
<evidence type="ECO:0000259" key="1">
    <source>
        <dbReference type="Pfam" id="PF13470"/>
    </source>
</evidence>
<dbReference type="Pfam" id="PF13470">
    <property type="entry name" value="PIN_3"/>
    <property type="match status" value="1"/>
</dbReference>
<evidence type="ECO:0000313" key="2">
    <source>
        <dbReference type="EMBL" id="BAY87390.1"/>
    </source>
</evidence>
<sequence>MIRILVDADLILEALMNRNTVVDVREILDKVNPWIQMYITDVGWQKIYTYLSHLQNKKIAEMVINWLEEKMKICSVNQIILQQARSSPIKDFESAVETICASYQQLDAIVTHKRDDFAEAADKLWVWSMAELWIRANLENQLQTTALI</sequence>
<name>A0A1Z4M1Q2_9CYAN</name>
<dbReference type="Proteomes" id="UP000218418">
    <property type="component" value="Chromosome"/>
</dbReference>
<keyword evidence="3" id="KW-1185">Reference proteome</keyword>
<dbReference type="EMBL" id="AP018227">
    <property type="protein sequence ID" value="BAY87390.1"/>
    <property type="molecule type" value="Genomic_DNA"/>
</dbReference>
<proteinExistence type="predicted"/>
<dbReference type="AlphaFoldDB" id="A0A1Z4M1Q2"/>
<organism evidence="2 3">
    <name type="scientific">Calothrix parasitica NIES-267</name>
    <dbReference type="NCBI Taxonomy" id="1973488"/>
    <lineage>
        <taxon>Bacteria</taxon>
        <taxon>Bacillati</taxon>
        <taxon>Cyanobacteriota</taxon>
        <taxon>Cyanophyceae</taxon>
        <taxon>Nostocales</taxon>
        <taxon>Calotrichaceae</taxon>
        <taxon>Calothrix</taxon>
    </lineage>
</organism>